<comment type="similarity">
    <text evidence="1">Belongs to the deoxyhypusine synthase family.</text>
</comment>
<dbReference type="InterPro" id="IPR002773">
    <property type="entry name" value="Deoxyhypusine_synthase"/>
</dbReference>
<gene>
    <name evidence="3" type="ORF">COW28_02830</name>
</gene>
<protein>
    <submittedName>
        <fullName evidence="3">Deoxyhypusine synthase</fullName>
        <ecNumber evidence="3">2.5.1.46</ecNumber>
    </submittedName>
</protein>
<evidence type="ECO:0000256" key="1">
    <source>
        <dbReference type="ARBA" id="ARBA00009892"/>
    </source>
</evidence>
<dbReference type="PANTHER" id="PTHR11703:SF2">
    <property type="entry name" value="DEOXYHYPUSINE SYNTHASE-LIKE PROTEIN"/>
    <property type="match status" value="1"/>
</dbReference>
<evidence type="ECO:0000313" key="4">
    <source>
        <dbReference type="Proteomes" id="UP000230025"/>
    </source>
</evidence>
<dbReference type="InterPro" id="IPR036982">
    <property type="entry name" value="Deoxyhypusine_synthase_sf"/>
</dbReference>
<comment type="caution">
    <text evidence="3">The sequence shown here is derived from an EMBL/GenBank/DDBJ whole genome shotgun (WGS) entry which is preliminary data.</text>
</comment>
<reference evidence="4" key="1">
    <citation type="submission" date="2017-09" db="EMBL/GenBank/DDBJ databases">
        <title>Depth-based differentiation of microbial function through sediment-hosted aquifers and enrichment of novel symbionts in the deep terrestrial subsurface.</title>
        <authorList>
            <person name="Probst A.J."/>
            <person name="Ladd B."/>
            <person name="Jarett J.K."/>
            <person name="Geller-Mcgrath D.E."/>
            <person name="Sieber C.M.K."/>
            <person name="Emerson J.B."/>
            <person name="Anantharaman K."/>
            <person name="Thomas B.C."/>
            <person name="Malmstrom R."/>
            <person name="Stieglmeier M."/>
            <person name="Klingl A."/>
            <person name="Woyke T."/>
            <person name="Ryan C.M."/>
            <person name="Banfield J.F."/>
        </authorList>
    </citation>
    <scope>NUCLEOTIDE SEQUENCE [LARGE SCALE GENOMIC DNA]</scope>
</reference>
<dbReference type="Gene3D" id="3.40.910.10">
    <property type="entry name" value="Deoxyhypusine synthase"/>
    <property type="match status" value="1"/>
</dbReference>
<dbReference type="Proteomes" id="UP000230025">
    <property type="component" value="Unassembled WGS sequence"/>
</dbReference>
<dbReference type="SUPFAM" id="SSF52467">
    <property type="entry name" value="DHS-like NAD/FAD-binding domain"/>
    <property type="match status" value="1"/>
</dbReference>
<sequence length="370" mass="41983">MKNKKEDGRSKLEKVYFKGLSRKKQAQKKKILSHPIEAIDLARTVRLVDLVDSFKKMSIQARRIGRCATVYENMLEDPKRPTIFLGLAGPLIAAGLRKVIRDMIEFNIIDVIVSTGAILYQDLYQSFGYKHYIGSPEADDSYLRELFIDRIYDTYVDDEKFIKSDSWVGRFADSLEPRSYSSREFLYLLGKEIKDENSILKTAAKYGVPVFSPALNDSSIGIGLTDHYHLQKQKKGPRIIIDAIRDNYELTQIVVKSKKTAAIYVAGGVPKNFINDSVVMSYIFGKNIGGHSYAFQVTTDVPHWGGLSGSTLEEAKSWGKVSKNATEAMAFVEPSVSLPLIVGYILQKKLRPRKRLIHQWENDILKEMRT</sequence>
<dbReference type="EC" id="2.5.1.46" evidence="3"/>
<name>A0A2M7GZA6_9BACT</name>
<keyword evidence="2 3" id="KW-0808">Transferase</keyword>
<dbReference type="GO" id="GO:0034038">
    <property type="term" value="F:deoxyhypusine synthase activity"/>
    <property type="evidence" value="ECO:0007669"/>
    <property type="project" value="UniProtKB-EC"/>
</dbReference>
<organism evidence="3 4">
    <name type="scientific">bacterium (Candidatus Ratteibacteria) CG15_BIG_FIL_POST_REV_8_21_14_020_41_12</name>
    <dbReference type="NCBI Taxonomy" id="2014291"/>
    <lineage>
        <taxon>Bacteria</taxon>
        <taxon>Candidatus Ratteibacteria</taxon>
    </lineage>
</organism>
<dbReference type="Pfam" id="PF01916">
    <property type="entry name" value="DS"/>
    <property type="match status" value="1"/>
</dbReference>
<dbReference type="GO" id="GO:0005737">
    <property type="term" value="C:cytoplasm"/>
    <property type="evidence" value="ECO:0007669"/>
    <property type="project" value="TreeGrafter"/>
</dbReference>
<evidence type="ECO:0000313" key="3">
    <source>
        <dbReference type="EMBL" id="PIW33768.1"/>
    </source>
</evidence>
<accession>A0A2M7GZA6</accession>
<dbReference type="AlphaFoldDB" id="A0A2M7GZA6"/>
<dbReference type="EMBL" id="PFFY01000133">
    <property type="protein sequence ID" value="PIW33768.1"/>
    <property type="molecule type" value="Genomic_DNA"/>
</dbReference>
<evidence type="ECO:0000256" key="2">
    <source>
        <dbReference type="ARBA" id="ARBA00022679"/>
    </source>
</evidence>
<dbReference type="PANTHER" id="PTHR11703">
    <property type="entry name" value="DEOXYHYPUSINE SYNTHASE"/>
    <property type="match status" value="1"/>
</dbReference>
<dbReference type="InterPro" id="IPR029035">
    <property type="entry name" value="DHS-like_NAD/FAD-binding_dom"/>
</dbReference>
<proteinExistence type="inferred from homology"/>